<accession>A0A517SRS4</accession>
<feature type="transmembrane region" description="Helical" evidence="4">
    <location>
        <begin position="6"/>
        <end position="23"/>
    </location>
</feature>
<dbReference type="SUPFAM" id="SSF69593">
    <property type="entry name" value="Glycerol-3-phosphate (1)-acyltransferase"/>
    <property type="match status" value="1"/>
</dbReference>
<feature type="domain" description="Phospholipid/glycerol acyltransferase" evidence="5">
    <location>
        <begin position="56"/>
        <end position="169"/>
    </location>
</feature>
<dbReference type="Pfam" id="PF01553">
    <property type="entry name" value="Acyltransferase"/>
    <property type="match status" value="1"/>
</dbReference>
<evidence type="ECO:0000256" key="1">
    <source>
        <dbReference type="ARBA" id="ARBA00006432"/>
    </source>
</evidence>
<organism evidence="6 7">
    <name type="scientific">Stieleria bergensis</name>
    <dbReference type="NCBI Taxonomy" id="2528025"/>
    <lineage>
        <taxon>Bacteria</taxon>
        <taxon>Pseudomonadati</taxon>
        <taxon>Planctomycetota</taxon>
        <taxon>Planctomycetia</taxon>
        <taxon>Pirellulales</taxon>
        <taxon>Pirellulaceae</taxon>
        <taxon>Stieleria</taxon>
    </lineage>
</organism>
<keyword evidence="4" id="KW-0812">Transmembrane</keyword>
<comment type="similarity">
    <text evidence="1">Belongs to the ATP-dependent AMP-binding enzyme family.</text>
</comment>
<keyword evidence="2" id="KW-0436">Ligase</keyword>
<dbReference type="PROSITE" id="PS00455">
    <property type="entry name" value="AMP_BINDING"/>
    <property type="match status" value="1"/>
</dbReference>
<sequence length="768" mass="84219">MGLYIGIAVVLIILALVVIAIVSPRRFVRGLFRPALALFYRKRIIGLENLPKEGGCLVISNHISWIDGIVILWMLPRNVRFLVDASNFESRLGSYLGRAFDTIFMYARPKSIGKALRTAREGLNEGDVIGVFPEGSLSRNGQLQGFRAGMQKILKGTEAPIIPMHLEGLWGSIFSFSGGNFFLKWPRKFRRTLTLHIGKPLPNDIPLDAIRGSVSQLHAESAIEQRGEYDNLPLAVIKSWRKSGSRVRVADSSGTELTGRSALMRTLILRRALRRECLDNDETNVGVFLPPSAAGVLTNVAMALDKRVTANLNYTVSSPVINHCIKEMNIRHVISSKRFMEKIDLEIDAEVIELESLKDKITLTDKLIGFMMAMLLPMGILSAILGLGKIQPDDLLTVIFTSGSTGMPKGVQLTHANISHNVEAINRAVTLRDDDVILGILPFFHSFGYTVTLWTAQALGTKSIYHFNPLDARQIGKLSEKYGVTVILGTPTFVRGYIRRIEPKQFDKLDICIVGAEKMPADLFDAFEKRFGVRPVEGYGTTELSPLVSVNIPISRSTAIHHDDRREGSVGQPLPGVSAKIVDPDTGQNMPCGEDGMLLIKGPNVMAGYANNPEKTAQVLHDGWYTTGDIAHLDLDGFIYITGRVSRFSKIGGEMVPHVTVEELIVNSIGTEEGGSDEDQPAISVAVTAVPDSKKGERLIVLHQQIDKTVDEIITDLKDAGLPNLFIPGRDAFYQVDTIPLLGTGKLDLKGAKDLALEITDTGASLQT</sequence>
<evidence type="ECO:0000256" key="2">
    <source>
        <dbReference type="ARBA" id="ARBA00022598"/>
    </source>
</evidence>
<dbReference type="InterPro" id="IPR020845">
    <property type="entry name" value="AMP-binding_CS"/>
</dbReference>
<dbReference type="GO" id="GO:0016405">
    <property type="term" value="F:CoA-ligase activity"/>
    <property type="evidence" value="ECO:0007669"/>
    <property type="project" value="TreeGrafter"/>
</dbReference>
<keyword evidence="4" id="KW-1133">Transmembrane helix</keyword>
<dbReference type="PANTHER" id="PTHR24096:SF149">
    <property type="entry name" value="AMP-BINDING DOMAIN-CONTAINING PROTEIN-RELATED"/>
    <property type="match status" value="1"/>
</dbReference>
<feature type="region of interest" description="Disordered" evidence="3">
    <location>
        <begin position="563"/>
        <end position="587"/>
    </location>
</feature>
<dbReference type="InterPro" id="IPR042099">
    <property type="entry name" value="ANL_N_sf"/>
</dbReference>
<feature type="transmembrane region" description="Helical" evidence="4">
    <location>
        <begin position="367"/>
        <end position="388"/>
    </location>
</feature>
<dbReference type="CDD" id="cd07989">
    <property type="entry name" value="LPLAT_AGPAT-like"/>
    <property type="match status" value="1"/>
</dbReference>
<reference evidence="6 7" key="1">
    <citation type="submission" date="2019-02" db="EMBL/GenBank/DDBJ databases">
        <title>Deep-cultivation of Planctomycetes and their phenomic and genomic characterization uncovers novel biology.</title>
        <authorList>
            <person name="Wiegand S."/>
            <person name="Jogler M."/>
            <person name="Boedeker C."/>
            <person name="Pinto D."/>
            <person name="Vollmers J."/>
            <person name="Rivas-Marin E."/>
            <person name="Kohn T."/>
            <person name="Peeters S.H."/>
            <person name="Heuer A."/>
            <person name="Rast P."/>
            <person name="Oberbeckmann S."/>
            <person name="Bunk B."/>
            <person name="Jeske O."/>
            <person name="Meyerdierks A."/>
            <person name="Storesund J.E."/>
            <person name="Kallscheuer N."/>
            <person name="Luecker S."/>
            <person name="Lage O.M."/>
            <person name="Pohl T."/>
            <person name="Merkel B.J."/>
            <person name="Hornburger P."/>
            <person name="Mueller R.-W."/>
            <person name="Bruemmer F."/>
            <person name="Labrenz M."/>
            <person name="Spormann A.M."/>
            <person name="Op den Camp H."/>
            <person name="Overmann J."/>
            <person name="Amann R."/>
            <person name="Jetten M.S.M."/>
            <person name="Mascher T."/>
            <person name="Medema M.H."/>
            <person name="Devos D.P."/>
            <person name="Kaster A.-K."/>
            <person name="Ovreas L."/>
            <person name="Rohde M."/>
            <person name="Galperin M.Y."/>
            <person name="Jogler C."/>
        </authorList>
    </citation>
    <scope>NUCLEOTIDE SEQUENCE [LARGE SCALE GENOMIC DNA]</scope>
    <source>
        <strain evidence="6 7">SV_7m_r</strain>
    </source>
</reference>
<evidence type="ECO:0000259" key="5">
    <source>
        <dbReference type="SMART" id="SM00563"/>
    </source>
</evidence>
<dbReference type="Proteomes" id="UP000315003">
    <property type="component" value="Chromosome"/>
</dbReference>
<dbReference type="PANTHER" id="PTHR24096">
    <property type="entry name" value="LONG-CHAIN-FATTY-ACID--COA LIGASE"/>
    <property type="match status" value="1"/>
</dbReference>
<dbReference type="Gene3D" id="3.30.300.30">
    <property type="match status" value="1"/>
</dbReference>
<dbReference type="InterPro" id="IPR045851">
    <property type="entry name" value="AMP-bd_C_sf"/>
</dbReference>
<name>A0A517SRS4_9BACT</name>
<evidence type="ECO:0000313" key="7">
    <source>
        <dbReference type="Proteomes" id="UP000315003"/>
    </source>
</evidence>
<dbReference type="InterPro" id="IPR000873">
    <property type="entry name" value="AMP-dep_synth/lig_dom"/>
</dbReference>
<keyword evidence="4" id="KW-0472">Membrane</keyword>
<dbReference type="Gene3D" id="3.40.50.12780">
    <property type="entry name" value="N-terminal domain of ligase-like"/>
    <property type="match status" value="1"/>
</dbReference>
<protein>
    <submittedName>
        <fullName evidence="6">Bifunctional protein Aas</fullName>
    </submittedName>
</protein>
<evidence type="ECO:0000256" key="3">
    <source>
        <dbReference type="SAM" id="MobiDB-lite"/>
    </source>
</evidence>
<dbReference type="GO" id="GO:0016746">
    <property type="term" value="F:acyltransferase activity"/>
    <property type="evidence" value="ECO:0007669"/>
    <property type="project" value="InterPro"/>
</dbReference>
<gene>
    <name evidence="6" type="primary">aas</name>
    <name evidence="6" type="ORF">SV7mr_13350</name>
</gene>
<proteinExistence type="inferred from homology"/>
<dbReference type="SMART" id="SM00563">
    <property type="entry name" value="PlsC"/>
    <property type="match status" value="1"/>
</dbReference>
<dbReference type="InterPro" id="IPR002123">
    <property type="entry name" value="Plipid/glycerol_acylTrfase"/>
</dbReference>
<evidence type="ECO:0000313" key="6">
    <source>
        <dbReference type="EMBL" id="QDT58834.1"/>
    </source>
</evidence>
<dbReference type="EMBL" id="CP036272">
    <property type="protein sequence ID" value="QDT58834.1"/>
    <property type="molecule type" value="Genomic_DNA"/>
</dbReference>
<dbReference type="RefSeq" id="WP_145270288.1">
    <property type="nucleotide sequence ID" value="NZ_CP036272.1"/>
</dbReference>
<dbReference type="OrthoDB" id="9757771at2"/>
<evidence type="ECO:0000256" key="4">
    <source>
        <dbReference type="SAM" id="Phobius"/>
    </source>
</evidence>
<keyword evidence="7" id="KW-1185">Reference proteome</keyword>
<dbReference type="SUPFAM" id="SSF56801">
    <property type="entry name" value="Acetyl-CoA synthetase-like"/>
    <property type="match status" value="1"/>
</dbReference>
<dbReference type="AlphaFoldDB" id="A0A517SRS4"/>
<dbReference type="Pfam" id="PF00501">
    <property type="entry name" value="AMP-binding"/>
    <property type="match status" value="1"/>
</dbReference>